<dbReference type="EMBL" id="FO082277">
    <property type="protein sequence ID" value="CCO14757.1"/>
    <property type="molecule type" value="Genomic_DNA"/>
</dbReference>
<evidence type="ECO:0000313" key="6">
    <source>
        <dbReference type="Proteomes" id="UP000198341"/>
    </source>
</evidence>
<dbReference type="Pfam" id="PF00076">
    <property type="entry name" value="RRM_1"/>
    <property type="match status" value="3"/>
</dbReference>
<dbReference type="InterPro" id="IPR035979">
    <property type="entry name" value="RBD_domain_sf"/>
</dbReference>
<gene>
    <name evidence="5" type="ORF">Bathy02g02310</name>
</gene>
<accession>K8EAA5</accession>
<dbReference type="Proteomes" id="UP000198341">
    <property type="component" value="Chromosome 2"/>
</dbReference>
<dbReference type="GeneID" id="19017344"/>
<dbReference type="SUPFAM" id="SSF54928">
    <property type="entry name" value="RNA-binding domain, RBD"/>
    <property type="match status" value="3"/>
</dbReference>
<feature type="region of interest" description="Disordered" evidence="3">
    <location>
        <begin position="72"/>
        <end position="105"/>
    </location>
</feature>
<dbReference type="KEGG" id="bpg:Bathy02g02310"/>
<protein>
    <recommendedName>
        <fullName evidence="4">RRM domain-containing protein</fullName>
    </recommendedName>
</protein>
<proteinExistence type="predicted"/>
<keyword evidence="6" id="KW-1185">Reference proteome</keyword>
<dbReference type="PROSITE" id="PS50102">
    <property type="entry name" value="RRM"/>
    <property type="match status" value="3"/>
</dbReference>
<dbReference type="STRING" id="41875.K8EAA5"/>
<dbReference type="InterPro" id="IPR012677">
    <property type="entry name" value="Nucleotide-bd_a/b_plait_sf"/>
</dbReference>
<dbReference type="AlphaFoldDB" id="K8EAA5"/>
<evidence type="ECO:0000256" key="1">
    <source>
        <dbReference type="ARBA" id="ARBA00022884"/>
    </source>
</evidence>
<dbReference type="OrthoDB" id="439808at2759"/>
<feature type="domain" description="RRM" evidence="4">
    <location>
        <begin position="9"/>
        <end position="83"/>
    </location>
</feature>
<evidence type="ECO:0000313" key="5">
    <source>
        <dbReference type="EMBL" id="CCO14757.1"/>
    </source>
</evidence>
<sequence>MSTEQPQSNRLYVGNIPWSTTVEELQGLFTDAENIEIPTGRQNRSRGYALVSFSDESAAQSAMQAMNGHALGDRNISVRADNPLPKAPKSSSRGSGGAPVQRPTNLPEAEEGCRCYVGNLAWETDEQALIEHCQTIGHPVLRCEVARQSGGRSKGWALIDFASKEAADAGVKALHDTECRARSIIVRAERPGGAAATKPPREIRPENSSGLQIVVRNLPWSTTSDDLRQVFQQVGTVVDAKSTCHDDTGRSKGWGTVLFETQEQAQAAIAGFNGVELEGRPMQIKIDRFE</sequence>
<organism evidence="5 6">
    <name type="scientific">Bathycoccus prasinos</name>
    <dbReference type="NCBI Taxonomy" id="41875"/>
    <lineage>
        <taxon>Eukaryota</taxon>
        <taxon>Viridiplantae</taxon>
        <taxon>Chlorophyta</taxon>
        <taxon>Mamiellophyceae</taxon>
        <taxon>Mamiellales</taxon>
        <taxon>Bathycoccaceae</taxon>
        <taxon>Bathycoccus</taxon>
    </lineage>
</organism>
<dbReference type="eggNOG" id="KOG0123">
    <property type="taxonomic scope" value="Eukaryota"/>
</dbReference>
<dbReference type="Gene3D" id="3.30.70.330">
    <property type="match status" value="3"/>
</dbReference>
<dbReference type="GO" id="GO:0003729">
    <property type="term" value="F:mRNA binding"/>
    <property type="evidence" value="ECO:0007669"/>
    <property type="project" value="TreeGrafter"/>
</dbReference>
<feature type="domain" description="RRM" evidence="4">
    <location>
        <begin position="113"/>
        <end position="191"/>
    </location>
</feature>
<dbReference type="GO" id="GO:0005634">
    <property type="term" value="C:nucleus"/>
    <property type="evidence" value="ECO:0007669"/>
    <property type="project" value="TreeGrafter"/>
</dbReference>
<name>K8EAA5_9CHLO</name>
<dbReference type="CDD" id="cd00590">
    <property type="entry name" value="RRM_SF"/>
    <property type="match status" value="2"/>
</dbReference>
<dbReference type="SMART" id="SM00360">
    <property type="entry name" value="RRM"/>
    <property type="match status" value="3"/>
</dbReference>
<dbReference type="InterPro" id="IPR050502">
    <property type="entry name" value="Euk_RNA-bind_prot"/>
</dbReference>
<evidence type="ECO:0000256" key="2">
    <source>
        <dbReference type="PROSITE-ProRule" id="PRU00176"/>
    </source>
</evidence>
<dbReference type="PANTHER" id="PTHR48025:SF13">
    <property type="entry name" value="OS05G0223500 PROTEIN"/>
    <property type="match status" value="1"/>
</dbReference>
<dbReference type="RefSeq" id="XP_007514517.1">
    <property type="nucleotide sequence ID" value="XM_007514455.1"/>
</dbReference>
<evidence type="ECO:0000256" key="3">
    <source>
        <dbReference type="SAM" id="MobiDB-lite"/>
    </source>
</evidence>
<dbReference type="PANTHER" id="PTHR48025">
    <property type="entry name" value="OS02G0815200 PROTEIN"/>
    <property type="match status" value="1"/>
</dbReference>
<feature type="domain" description="RRM" evidence="4">
    <location>
        <begin position="211"/>
        <end position="289"/>
    </location>
</feature>
<reference evidence="5 6" key="1">
    <citation type="submission" date="2011-10" db="EMBL/GenBank/DDBJ databases">
        <authorList>
            <person name="Genoscope - CEA"/>
        </authorList>
    </citation>
    <scope>NUCLEOTIDE SEQUENCE [LARGE SCALE GENOMIC DNA]</scope>
    <source>
        <strain evidence="5 6">RCC 1105</strain>
    </source>
</reference>
<evidence type="ECO:0000259" key="4">
    <source>
        <dbReference type="PROSITE" id="PS50102"/>
    </source>
</evidence>
<dbReference type="InterPro" id="IPR000504">
    <property type="entry name" value="RRM_dom"/>
</dbReference>
<keyword evidence="1 2" id="KW-0694">RNA-binding</keyword>